<evidence type="ECO:0000256" key="4">
    <source>
        <dbReference type="ARBA" id="ARBA00023163"/>
    </source>
</evidence>
<comment type="caution">
    <text evidence="8">The sequence shown here is derived from an EMBL/GenBank/DDBJ whole genome shotgun (WGS) entry which is preliminary data.</text>
</comment>
<dbReference type="PANTHER" id="PTHR43214">
    <property type="entry name" value="TWO-COMPONENT RESPONSE REGULATOR"/>
    <property type="match status" value="1"/>
</dbReference>
<evidence type="ECO:0000256" key="1">
    <source>
        <dbReference type="ARBA" id="ARBA00022553"/>
    </source>
</evidence>
<keyword evidence="4" id="KW-0804">Transcription</keyword>
<accession>A0ABS4ZHS8</accession>
<organism evidence="8 9">
    <name type="scientific">Microbacterium amylolyticum</name>
    <dbReference type="NCBI Taxonomy" id="936337"/>
    <lineage>
        <taxon>Bacteria</taxon>
        <taxon>Bacillati</taxon>
        <taxon>Actinomycetota</taxon>
        <taxon>Actinomycetes</taxon>
        <taxon>Micrococcales</taxon>
        <taxon>Microbacteriaceae</taxon>
        <taxon>Microbacterium</taxon>
    </lineage>
</organism>
<dbReference type="InterPro" id="IPR039420">
    <property type="entry name" value="WalR-like"/>
</dbReference>
<dbReference type="PANTHER" id="PTHR43214:SF24">
    <property type="entry name" value="TRANSCRIPTIONAL REGULATORY PROTEIN NARL-RELATED"/>
    <property type="match status" value="1"/>
</dbReference>
<dbReference type="SMART" id="SM00421">
    <property type="entry name" value="HTH_LUXR"/>
    <property type="match status" value="1"/>
</dbReference>
<evidence type="ECO:0000313" key="8">
    <source>
        <dbReference type="EMBL" id="MBP2436844.1"/>
    </source>
</evidence>
<dbReference type="InterPro" id="IPR011006">
    <property type="entry name" value="CheY-like_superfamily"/>
</dbReference>
<sequence length="216" mass="23398">MATIRVLIADDEPLIRRALSAYLEADAGIEVVGEARNGLEAVSMARALRPDVAIVDLRMPRQNGTTAVAAIVEQAPETKCLCVTSLGTERAVLDVIRAGARGYIVKDALPDDFAQAVRTVHDGGYAFGDHAVGRLIENARSRPEKRALTEAEALTPRELEVVQLLVRGLSNGEIATELHIGESTVKTHVSTIMAKWQVRDRVQVVIRASEVSLDEI</sequence>
<dbReference type="PROSITE" id="PS50110">
    <property type="entry name" value="RESPONSE_REGULATORY"/>
    <property type="match status" value="1"/>
</dbReference>
<evidence type="ECO:0000259" key="6">
    <source>
        <dbReference type="PROSITE" id="PS50043"/>
    </source>
</evidence>
<reference evidence="8 9" key="1">
    <citation type="submission" date="2021-03" db="EMBL/GenBank/DDBJ databases">
        <title>Sequencing the genomes of 1000 actinobacteria strains.</title>
        <authorList>
            <person name="Klenk H.-P."/>
        </authorList>
    </citation>
    <scope>NUCLEOTIDE SEQUENCE [LARGE SCALE GENOMIC DNA]</scope>
    <source>
        <strain evidence="8 9">DSM 24221</strain>
    </source>
</reference>
<dbReference type="Gene3D" id="3.40.50.2300">
    <property type="match status" value="1"/>
</dbReference>
<dbReference type="InterPro" id="IPR000792">
    <property type="entry name" value="Tscrpt_reg_LuxR_C"/>
</dbReference>
<dbReference type="EMBL" id="JAGIOL010000001">
    <property type="protein sequence ID" value="MBP2436844.1"/>
    <property type="molecule type" value="Genomic_DNA"/>
</dbReference>
<dbReference type="InterPro" id="IPR001789">
    <property type="entry name" value="Sig_transdc_resp-reg_receiver"/>
</dbReference>
<evidence type="ECO:0000259" key="7">
    <source>
        <dbReference type="PROSITE" id="PS50110"/>
    </source>
</evidence>
<protein>
    <submittedName>
        <fullName evidence="8">DNA-binding NarL/FixJ family response regulator</fullName>
    </submittedName>
</protein>
<dbReference type="SUPFAM" id="SSF46894">
    <property type="entry name" value="C-terminal effector domain of the bipartite response regulators"/>
    <property type="match status" value="1"/>
</dbReference>
<dbReference type="InterPro" id="IPR058245">
    <property type="entry name" value="NreC/VraR/RcsB-like_REC"/>
</dbReference>
<dbReference type="PRINTS" id="PR00038">
    <property type="entry name" value="HTHLUXR"/>
</dbReference>
<dbReference type="InterPro" id="IPR016032">
    <property type="entry name" value="Sig_transdc_resp-reg_C-effctor"/>
</dbReference>
<evidence type="ECO:0000256" key="5">
    <source>
        <dbReference type="PROSITE-ProRule" id="PRU00169"/>
    </source>
</evidence>
<dbReference type="Proteomes" id="UP001519362">
    <property type="component" value="Unassembled WGS sequence"/>
</dbReference>
<dbReference type="SMART" id="SM00448">
    <property type="entry name" value="REC"/>
    <property type="match status" value="1"/>
</dbReference>
<dbReference type="RefSeq" id="WP_165135391.1">
    <property type="nucleotide sequence ID" value="NZ_CP049253.1"/>
</dbReference>
<proteinExistence type="predicted"/>
<evidence type="ECO:0000256" key="3">
    <source>
        <dbReference type="ARBA" id="ARBA00023125"/>
    </source>
</evidence>
<evidence type="ECO:0000256" key="2">
    <source>
        <dbReference type="ARBA" id="ARBA00023015"/>
    </source>
</evidence>
<keyword evidence="2" id="KW-0805">Transcription regulation</keyword>
<dbReference type="Pfam" id="PF00072">
    <property type="entry name" value="Response_reg"/>
    <property type="match status" value="1"/>
</dbReference>
<keyword evidence="9" id="KW-1185">Reference proteome</keyword>
<dbReference type="PROSITE" id="PS50043">
    <property type="entry name" value="HTH_LUXR_2"/>
    <property type="match status" value="1"/>
</dbReference>
<name>A0ABS4ZHS8_9MICO</name>
<feature type="domain" description="Response regulatory" evidence="7">
    <location>
        <begin position="5"/>
        <end position="121"/>
    </location>
</feature>
<keyword evidence="3 8" id="KW-0238">DNA-binding</keyword>
<dbReference type="Pfam" id="PF00196">
    <property type="entry name" value="GerE"/>
    <property type="match status" value="1"/>
</dbReference>
<gene>
    <name evidence="8" type="ORF">JOF34_001430</name>
</gene>
<dbReference type="CDD" id="cd06170">
    <property type="entry name" value="LuxR_C_like"/>
    <property type="match status" value="1"/>
</dbReference>
<evidence type="ECO:0000313" key="9">
    <source>
        <dbReference type="Proteomes" id="UP001519362"/>
    </source>
</evidence>
<dbReference type="SUPFAM" id="SSF52172">
    <property type="entry name" value="CheY-like"/>
    <property type="match status" value="1"/>
</dbReference>
<dbReference type="CDD" id="cd17535">
    <property type="entry name" value="REC_NarL-like"/>
    <property type="match status" value="1"/>
</dbReference>
<dbReference type="GO" id="GO:0003677">
    <property type="term" value="F:DNA binding"/>
    <property type="evidence" value="ECO:0007669"/>
    <property type="project" value="UniProtKB-KW"/>
</dbReference>
<feature type="domain" description="HTH luxR-type" evidence="6">
    <location>
        <begin position="147"/>
        <end position="212"/>
    </location>
</feature>
<feature type="modified residue" description="4-aspartylphosphate" evidence="5">
    <location>
        <position position="56"/>
    </location>
</feature>
<keyword evidence="1 5" id="KW-0597">Phosphoprotein</keyword>